<dbReference type="SUPFAM" id="SSF55073">
    <property type="entry name" value="Nucleotide cyclase"/>
    <property type="match status" value="1"/>
</dbReference>
<dbReference type="GO" id="GO:0035556">
    <property type="term" value="P:intracellular signal transduction"/>
    <property type="evidence" value="ECO:0007669"/>
    <property type="project" value="InterPro"/>
</dbReference>
<dbReference type="PANTHER" id="PTHR43081:SF11">
    <property type="entry name" value="BLR2264 PROTEIN"/>
    <property type="match status" value="1"/>
</dbReference>
<organism evidence="2 3">
    <name type="scientific">Acuticoccus sediminis</name>
    <dbReference type="NCBI Taxonomy" id="2184697"/>
    <lineage>
        <taxon>Bacteria</taxon>
        <taxon>Pseudomonadati</taxon>
        <taxon>Pseudomonadota</taxon>
        <taxon>Alphaproteobacteria</taxon>
        <taxon>Hyphomicrobiales</taxon>
        <taxon>Amorphaceae</taxon>
        <taxon>Acuticoccus</taxon>
    </lineage>
</organism>
<dbReference type="PROSITE" id="PS50125">
    <property type="entry name" value="GUANYLATE_CYCLASE_2"/>
    <property type="match status" value="1"/>
</dbReference>
<comment type="caution">
    <text evidence="2">The sequence shown here is derived from an EMBL/GenBank/DDBJ whole genome shotgun (WGS) entry which is preliminary data.</text>
</comment>
<dbReference type="SMART" id="SM00044">
    <property type="entry name" value="CYCc"/>
    <property type="match status" value="1"/>
</dbReference>
<name>A0A8B2NKE1_9HYPH</name>
<proteinExistence type="predicted"/>
<dbReference type="InterPro" id="IPR001054">
    <property type="entry name" value="A/G_cyclase"/>
</dbReference>
<dbReference type="Proteomes" id="UP000249590">
    <property type="component" value="Unassembled WGS sequence"/>
</dbReference>
<sequence>MELDPVLDWVIAKGVEGIEERDLVDGFARRCRETGLPFHRIIIFADMLDPTFEGRAVQWRDDGEAPQIREYTSTAEGEAAEAWQRTPFFALSQSNDVEFRVRIGLGERTGAHMIEDFAHEGATDYIAFMHRIGENAIIGEMDAVYSHYTTRQAGGFTDAQLARLRQLVKALSLAFKSLTIARMTRTLAHVYLGHGAAETVLTGRILRGMAQRIEAVLWFSDLRSYTAISDAAHPGQIIPLLNDYADAAMTAIDKAGGETMKLIGDGVLAVFRDGDTGTCAARALAAERAFRTALADVSSRRRNEGLPVTDAYVALHCGEVFYGNIGAAHRLDFTVVGPAVNEVSRIATLCRSVDRTFLVSEAFHDALAYEERSDLVSTGRFALRGVGRAQHLFTVDPALRDPAG</sequence>
<dbReference type="EMBL" id="QHHQ01000007">
    <property type="protein sequence ID" value="RAH98354.1"/>
    <property type="molecule type" value="Genomic_DNA"/>
</dbReference>
<dbReference type="AlphaFoldDB" id="A0A8B2NKE1"/>
<dbReference type="Gene3D" id="3.30.70.1230">
    <property type="entry name" value="Nucleotide cyclase"/>
    <property type="match status" value="1"/>
</dbReference>
<dbReference type="CDD" id="cd07302">
    <property type="entry name" value="CHD"/>
    <property type="match status" value="1"/>
</dbReference>
<dbReference type="PANTHER" id="PTHR43081">
    <property type="entry name" value="ADENYLATE CYCLASE, TERMINAL-DIFFERENTIATION SPECIFIC-RELATED"/>
    <property type="match status" value="1"/>
</dbReference>
<evidence type="ECO:0000259" key="1">
    <source>
        <dbReference type="PROSITE" id="PS50125"/>
    </source>
</evidence>
<dbReference type="InterPro" id="IPR050697">
    <property type="entry name" value="Adenylyl/Guanylyl_Cyclase_3/4"/>
</dbReference>
<keyword evidence="3" id="KW-1185">Reference proteome</keyword>
<gene>
    <name evidence="2" type="ORF">DLJ53_27005</name>
</gene>
<accession>A0A8B2NKE1</accession>
<dbReference type="Pfam" id="PF00211">
    <property type="entry name" value="Guanylate_cyc"/>
    <property type="match status" value="1"/>
</dbReference>
<evidence type="ECO:0000313" key="2">
    <source>
        <dbReference type="EMBL" id="RAH98354.1"/>
    </source>
</evidence>
<feature type="domain" description="Guanylate cyclase" evidence="1">
    <location>
        <begin position="216"/>
        <end position="347"/>
    </location>
</feature>
<dbReference type="InterPro" id="IPR029787">
    <property type="entry name" value="Nucleotide_cyclase"/>
</dbReference>
<dbReference type="GO" id="GO:0006171">
    <property type="term" value="P:cAMP biosynthetic process"/>
    <property type="evidence" value="ECO:0007669"/>
    <property type="project" value="TreeGrafter"/>
</dbReference>
<evidence type="ECO:0000313" key="3">
    <source>
        <dbReference type="Proteomes" id="UP000249590"/>
    </source>
</evidence>
<reference evidence="2 3" key="1">
    <citation type="submission" date="2018-05" db="EMBL/GenBank/DDBJ databases">
        <title>Acuticoccus sediminis sp. nov., isolated from deep-sea sediment of Indian Ocean.</title>
        <authorList>
            <person name="Liu X."/>
            <person name="Lai Q."/>
            <person name="Du Y."/>
            <person name="Sun F."/>
            <person name="Zhang X."/>
            <person name="Wang S."/>
            <person name="Shao Z."/>
        </authorList>
    </citation>
    <scope>NUCLEOTIDE SEQUENCE [LARGE SCALE GENOMIC DNA]</scope>
    <source>
        <strain evidence="2 3">PTG4-2</strain>
    </source>
</reference>
<dbReference type="OrthoDB" id="9801651at2"/>
<protein>
    <submittedName>
        <fullName evidence="2">Adenylate/guanylate cyclase domain-containing protein</fullName>
    </submittedName>
</protein>
<dbReference type="GO" id="GO:0004016">
    <property type="term" value="F:adenylate cyclase activity"/>
    <property type="evidence" value="ECO:0007669"/>
    <property type="project" value="UniProtKB-ARBA"/>
</dbReference>